<dbReference type="InterPro" id="IPR032710">
    <property type="entry name" value="NTF2-like_dom_sf"/>
</dbReference>
<dbReference type="OrthoDB" id="9780217at2"/>
<dbReference type="InterPro" id="IPR037401">
    <property type="entry name" value="SnoaL-like"/>
</dbReference>
<sequence>MIDVLLTHNVSCDNTMNQGTCASHRQMAWLRNLTVGLLMLVSSLFAPAMAWSQTEEGNMTDEAAVRELIDRYAKSIDTADIDLATKVWQTSDDVSFIQPRGHQHGWDEIRINFYEKTMGANFSKRSLKIRDLVVHVIGNAAWVEFYWTFDATMRKDLSTIRTQGRETQVLKKTVHGWRIVHVHYSGMPVTGDRQGF</sequence>
<organism evidence="3 4">
    <name type="scientific">Novipirellula aureliae</name>
    <dbReference type="NCBI Taxonomy" id="2527966"/>
    <lineage>
        <taxon>Bacteria</taxon>
        <taxon>Pseudomonadati</taxon>
        <taxon>Planctomycetota</taxon>
        <taxon>Planctomycetia</taxon>
        <taxon>Pirellulales</taxon>
        <taxon>Pirellulaceae</taxon>
        <taxon>Novipirellula</taxon>
    </lineage>
</organism>
<dbReference type="SUPFAM" id="SSF54427">
    <property type="entry name" value="NTF2-like"/>
    <property type="match status" value="1"/>
</dbReference>
<keyword evidence="3" id="KW-0418">Kinase</keyword>
<dbReference type="Proteomes" id="UP000315471">
    <property type="component" value="Unassembled WGS sequence"/>
</dbReference>
<feature type="domain" description="SnoaL-like" evidence="2">
    <location>
        <begin position="65"/>
        <end position="189"/>
    </location>
</feature>
<dbReference type="AlphaFoldDB" id="A0A5C6DQU7"/>
<accession>A0A5C6DQU7</accession>
<gene>
    <name evidence="3" type="ORF">Q31b_40930</name>
</gene>
<feature type="transmembrane region" description="Helical" evidence="1">
    <location>
        <begin position="33"/>
        <end position="51"/>
    </location>
</feature>
<dbReference type="GO" id="GO:0016301">
    <property type="term" value="F:kinase activity"/>
    <property type="evidence" value="ECO:0007669"/>
    <property type="project" value="UniProtKB-KW"/>
</dbReference>
<dbReference type="EMBL" id="SJPY01000006">
    <property type="protein sequence ID" value="TWU39012.1"/>
    <property type="molecule type" value="Genomic_DNA"/>
</dbReference>
<keyword evidence="1" id="KW-0812">Transmembrane</keyword>
<evidence type="ECO:0000313" key="3">
    <source>
        <dbReference type="EMBL" id="TWU39012.1"/>
    </source>
</evidence>
<comment type="caution">
    <text evidence="3">The sequence shown here is derived from an EMBL/GenBank/DDBJ whole genome shotgun (WGS) entry which is preliminary data.</text>
</comment>
<keyword evidence="1" id="KW-0472">Membrane</keyword>
<dbReference type="Gene3D" id="3.10.450.50">
    <property type="match status" value="1"/>
</dbReference>
<name>A0A5C6DQU7_9BACT</name>
<evidence type="ECO:0000313" key="4">
    <source>
        <dbReference type="Proteomes" id="UP000315471"/>
    </source>
</evidence>
<keyword evidence="1" id="KW-1133">Transmembrane helix</keyword>
<dbReference type="Pfam" id="PF13474">
    <property type="entry name" value="SnoaL_3"/>
    <property type="match status" value="1"/>
</dbReference>
<proteinExistence type="predicted"/>
<keyword evidence="4" id="KW-1185">Reference proteome</keyword>
<evidence type="ECO:0000259" key="2">
    <source>
        <dbReference type="Pfam" id="PF13474"/>
    </source>
</evidence>
<dbReference type="RefSeq" id="WP_146601287.1">
    <property type="nucleotide sequence ID" value="NZ_SJPY01000006.1"/>
</dbReference>
<protein>
    <submittedName>
        <fullName evidence="3">Calcium/calmodulin dependent protein kinase II Association</fullName>
    </submittedName>
</protein>
<keyword evidence="3" id="KW-0808">Transferase</keyword>
<reference evidence="3 4" key="1">
    <citation type="submission" date="2019-02" db="EMBL/GenBank/DDBJ databases">
        <title>Deep-cultivation of Planctomycetes and their phenomic and genomic characterization uncovers novel biology.</title>
        <authorList>
            <person name="Wiegand S."/>
            <person name="Jogler M."/>
            <person name="Boedeker C."/>
            <person name="Pinto D."/>
            <person name="Vollmers J."/>
            <person name="Rivas-Marin E."/>
            <person name="Kohn T."/>
            <person name="Peeters S.H."/>
            <person name="Heuer A."/>
            <person name="Rast P."/>
            <person name="Oberbeckmann S."/>
            <person name="Bunk B."/>
            <person name="Jeske O."/>
            <person name="Meyerdierks A."/>
            <person name="Storesund J.E."/>
            <person name="Kallscheuer N."/>
            <person name="Luecker S."/>
            <person name="Lage O.M."/>
            <person name="Pohl T."/>
            <person name="Merkel B.J."/>
            <person name="Hornburger P."/>
            <person name="Mueller R.-W."/>
            <person name="Bruemmer F."/>
            <person name="Labrenz M."/>
            <person name="Spormann A.M."/>
            <person name="Op Den Camp H."/>
            <person name="Overmann J."/>
            <person name="Amann R."/>
            <person name="Jetten M.S.M."/>
            <person name="Mascher T."/>
            <person name="Medema M.H."/>
            <person name="Devos D.P."/>
            <person name="Kaster A.-K."/>
            <person name="Ovreas L."/>
            <person name="Rohde M."/>
            <person name="Galperin M.Y."/>
            <person name="Jogler C."/>
        </authorList>
    </citation>
    <scope>NUCLEOTIDE SEQUENCE [LARGE SCALE GENOMIC DNA]</scope>
    <source>
        <strain evidence="3 4">Q31b</strain>
    </source>
</reference>
<evidence type="ECO:0000256" key="1">
    <source>
        <dbReference type="SAM" id="Phobius"/>
    </source>
</evidence>